<organism evidence="1">
    <name type="scientific">Sesamum radiatum</name>
    <name type="common">Black benniseed</name>
    <dbReference type="NCBI Taxonomy" id="300843"/>
    <lineage>
        <taxon>Eukaryota</taxon>
        <taxon>Viridiplantae</taxon>
        <taxon>Streptophyta</taxon>
        <taxon>Embryophyta</taxon>
        <taxon>Tracheophyta</taxon>
        <taxon>Spermatophyta</taxon>
        <taxon>Magnoliopsida</taxon>
        <taxon>eudicotyledons</taxon>
        <taxon>Gunneridae</taxon>
        <taxon>Pentapetalae</taxon>
        <taxon>asterids</taxon>
        <taxon>lamiids</taxon>
        <taxon>Lamiales</taxon>
        <taxon>Pedaliaceae</taxon>
        <taxon>Sesamum</taxon>
    </lineage>
</organism>
<accession>A0AAW2TUC2</accession>
<dbReference type="AlphaFoldDB" id="A0AAW2TUC2"/>
<dbReference type="CDD" id="cd09272">
    <property type="entry name" value="RNase_HI_RT_Ty1"/>
    <property type="match status" value="1"/>
</dbReference>
<protein>
    <recommendedName>
        <fullName evidence="2">Copia protein</fullName>
    </recommendedName>
</protein>
<sequence length="143" mass="16213">MLTVTPIGRLAQTPGDHLLDFVFSLVLLLSPGRPKNSRQSPVRRRRLNIELFYDNQAALHIMANPVFHERTKHIELDCHVVRDAYKDGFISPSHVRSSLQLADMFTKVLGLKSFASFLLKLGLAALHPESEHYEEENSVFYAG</sequence>
<dbReference type="EMBL" id="JACGWJ010000007">
    <property type="protein sequence ID" value="KAL0407842.1"/>
    <property type="molecule type" value="Genomic_DNA"/>
</dbReference>
<reference evidence="1" key="1">
    <citation type="submission" date="2020-06" db="EMBL/GenBank/DDBJ databases">
        <authorList>
            <person name="Li T."/>
            <person name="Hu X."/>
            <person name="Zhang T."/>
            <person name="Song X."/>
            <person name="Zhang H."/>
            <person name="Dai N."/>
            <person name="Sheng W."/>
            <person name="Hou X."/>
            <person name="Wei L."/>
        </authorList>
    </citation>
    <scope>NUCLEOTIDE SEQUENCE</scope>
    <source>
        <strain evidence="1">G02</strain>
        <tissue evidence="1">Leaf</tissue>
    </source>
</reference>
<name>A0AAW2TUC2_SESRA</name>
<comment type="caution">
    <text evidence="1">The sequence shown here is derived from an EMBL/GenBank/DDBJ whole genome shotgun (WGS) entry which is preliminary data.</text>
</comment>
<reference evidence="1" key="2">
    <citation type="journal article" date="2024" name="Plant">
        <title>Genomic evolution and insights into agronomic trait innovations of Sesamum species.</title>
        <authorList>
            <person name="Miao H."/>
            <person name="Wang L."/>
            <person name="Qu L."/>
            <person name="Liu H."/>
            <person name="Sun Y."/>
            <person name="Le M."/>
            <person name="Wang Q."/>
            <person name="Wei S."/>
            <person name="Zheng Y."/>
            <person name="Lin W."/>
            <person name="Duan Y."/>
            <person name="Cao H."/>
            <person name="Xiong S."/>
            <person name="Wang X."/>
            <person name="Wei L."/>
            <person name="Li C."/>
            <person name="Ma Q."/>
            <person name="Ju M."/>
            <person name="Zhao R."/>
            <person name="Li G."/>
            <person name="Mu C."/>
            <person name="Tian Q."/>
            <person name="Mei H."/>
            <person name="Zhang T."/>
            <person name="Gao T."/>
            <person name="Zhang H."/>
        </authorList>
    </citation>
    <scope>NUCLEOTIDE SEQUENCE</scope>
    <source>
        <strain evidence="1">G02</strain>
    </source>
</reference>
<evidence type="ECO:0008006" key="2">
    <source>
        <dbReference type="Google" id="ProtNLM"/>
    </source>
</evidence>
<proteinExistence type="predicted"/>
<gene>
    <name evidence="1" type="ORF">Sradi_1718600</name>
</gene>
<evidence type="ECO:0000313" key="1">
    <source>
        <dbReference type="EMBL" id="KAL0407842.1"/>
    </source>
</evidence>